<evidence type="ECO:0000256" key="2">
    <source>
        <dbReference type="ARBA" id="ARBA00022448"/>
    </source>
</evidence>
<feature type="transmembrane region" description="Helical" evidence="7">
    <location>
        <begin position="93"/>
        <end position="122"/>
    </location>
</feature>
<dbReference type="Gene3D" id="1.20.1250.20">
    <property type="entry name" value="MFS general substrate transporter like domains"/>
    <property type="match status" value="1"/>
</dbReference>
<dbReference type="GO" id="GO:0005886">
    <property type="term" value="C:plasma membrane"/>
    <property type="evidence" value="ECO:0007669"/>
    <property type="project" value="UniProtKB-SubCell"/>
</dbReference>
<feature type="transmembrane region" description="Helical" evidence="7">
    <location>
        <begin position="12"/>
        <end position="29"/>
    </location>
</feature>
<accession>A0A852T3X2</accession>
<feature type="transmembrane region" description="Helical" evidence="7">
    <location>
        <begin position="345"/>
        <end position="368"/>
    </location>
</feature>
<evidence type="ECO:0000256" key="6">
    <source>
        <dbReference type="ARBA" id="ARBA00023136"/>
    </source>
</evidence>
<evidence type="ECO:0000313" key="9">
    <source>
        <dbReference type="EMBL" id="NYD75581.1"/>
    </source>
</evidence>
<comment type="subcellular location">
    <subcellularLocation>
        <location evidence="1">Cell membrane</location>
        <topology evidence="1">Multi-pass membrane protein</topology>
    </subcellularLocation>
</comment>
<organism evidence="9 10">
    <name type="scientific">Leifsonia soli</name>
    <dbReference type="NCBI Taxonomy" id="582665"/>
    <lineage>
        <taxon>Bacteria</taxon>
        <taxon>Bacillati</taxon>
        <taxon>Actinomycetota</taxon>
        <taxon>Actinomycetes</taxon>
        <taxon>Micrococcales</taxon>
        <taxon>Microbacteriaceae</taxon>
        <taxon>Leifsonia</taxon>
    </lineage>
</organism>
<feature type="transmembrane region" description="Helical" evidence="7">
    <location>
        <begin position="259"/>
        <end position="278"/>
    </location>
</feature>
<feature type="transmembrane region" description="Helical" evidence="7">
    <location>
        <begin position="49"/>
        <end position="72"/>
    </location>
</feature>
<name>A0A852T3X2_9MICO</name>
<feature type="transmembrane region" description="Helical" evidence="7">
    <location>
        <begin position="223"/>
        <end position="244"/>
    </location>
</feature>
<comment type="caution">
    <text evidence="9">The sequence shown here is derived from an EMBL/GenBank/DDBJ whole genome shotgun (WGS) entry which is preliminary data.</text>
</comment>
<feature type="domain" description="Major facilitator superfamily (MFS) profile" evidence="8">
    <location>
        <begin position="1"/>
        <end position="399"/>
    </location>
</feature>
<feature type="transmembrane region" description="Helical" evidence="7">
    <location>
        <begin position="160"/>
        <end position="192"/>
    </location>
</feature>
<keyword evidence="2" id="KW-0813">Transport</keyword>
<dbReference type="GO" id="GO:0022857">
    <property type="term" value="F:transmembrane transporter activity"/>
    <property type="evidence" value="ECO:0007669"/>
    <property type="project" value="InterPro"/>
</dbReference>
<keyword evidence="5 7" id="KW-1133">Transmembrane helix</keyword>
<feature type="transmembrane region" description="Helical" evidence="7">
    <location>
        <begin position="374"/>
        <end position="396"/>
    </location>
</feature>
<gene>
    <name evidence="9" type="ORF">BJ963_003100</name>
</gene>
<feature type="transmembrane region" description="Helical" evidence="7">
    <location>
        <begin position="285"/>
        <end position="305"/>
    </location>
</feature>
<dbReference type="PANTHER" id="PTHR23513">
    <property type="entry name" value="INTEGRAL MEMBRANE EFFLUX PROTEIN-RELATED"/>
    <property type="match status" value="1"/>
</dbReference>
<evidence type="ECO:0000313" key="10">
    <source>
        <dbReference type="Proteomes" id="UP000589620"/>
    </source>
</evidence>
<evidence type="ECO:0000256" key="5">
    <source>
        <dbReference type="ARBA" id="ARBA00022989"/>
    </source>
</evidence>
<feature type="transmembrane region" description="Helical" evidence="7">
    <location>
        <begin position="311"/>
        <end position="333"/>
    </location>
</feature>
<reference evidence="9 10" key="1">
    <citation type="submission" date="2020-07" db="EMBL/GenBank/DDBJ databases">
        <title>Sequencing the genomes of 1000 actinobacteria strains.</title>
        <authorList>
            <person name="Klenk H.-P."/>
        </authorList>
    </citation>
    <scope>NUCLEOTIDE SEQUENCE [LARGE SCALE GENOMIC DNA]</scope>
    <source>
        <strain evidence="9 10">DSM 23871</strain>
    </source>
</reference>
<dbReference type="InterPro" id="IPR010290">
    <property type="entry name" value="TM_effector"/>
</dbReference>
<evidence type="ECO:0000256" key="4">
    <source>
        <dbReference type="ARBA" id="ARBA00022692"/>
    </source>
</evidence>
<dbReference type="InterPro" id="IPR036259">
    <property type="entry name" value="MFS_trans_sf"/>
</dbReference>
<dbReference type="EMBL" id="JACCBJ010000001">
    <property type="protein sequence ID" value="NYD75581.1"/>
    <property type="molecule type" value="Genomic_DNA"/>
</dbReference>
<dbReference type="PANTHER" id="PTHR23513:SF11">
    <property type="entry name" value="STAPHYLOFERRIN A TRANSPORTER"/>
    <property type="match status" value="1"/>
</dbReference>
<keyword evidence="4 7" id="KW-0812">Transmembrane</keyword>
<evidence type="ECO:0000256" key="3">
    <source>
        <dbReference type="ARBA" id="ARBA00022475"/>
    </source>
</evidence>
<dbReference type="SUPFAM" id="SSF103473">
    <property type="entry name" value="MFS general substrate transporter"/>
    <property type="match status" value="1"/>
</dbReference>
<dbReference type="Proteomes" id="UP000589620">
    <property type="component" value="Unassembled WGS sequence"/>
</dbReference>
<dbReference type="Pfam" id="PF05977">
    <property type="entry name" value="MFS_3"/>
    <property type="match status" value="1"/>
</dbReference>
<protein>
    <submittedName>
        <fullName evidence="9">MFS family permease</fullName>
    </submittedName>
</protein>
<proteinExistence type="predicted"/>
<keyword evidence="6 7" id="KW-0472">Membrane</keyword>
<evidence type="ECO:0000256" key="7">
    <source>
        <dbReference type="SAM" id="Phobius"/>
    </source>
</evidence>
<keyword evidence="3" id="KW-1003">Cell membrane</keyword>
<dbReference type="PROSITE" id="PS50850">
    <property type="entry name" value="MFS"/>
    <property type="match status" value="1"/>
</dbReference>
<dbReference type="CDD" id="cd06173">
    <property type="entry name" value="MFS_MefA_like"/>
    <property type="match status" value="1"/>
</dbReference>
<dbReference type="AlphaFoldDB" id="A0A852T3X2"/>
<keyword evidence="10" id="KW-1185">Reference proteome</keyword>
<evidence type="ECO:0000259" key="8">
    <source>
        <dbReference type="PROSITE" id="PS50850"/>
    </source>
</evidence>
<evidence type="ECO:0000256" key="1">
    <source>
        <dbReference type="ARBA" id="ARBA00004651"/>
    </source>
</evidence>
<dbReference type="InterPro" id="IPR020846">
    <property type="entry name" value="MFS_dom"/>
</dbReference>
<sequence>MSSMFRSLAGVNYRIWAAGAIVSNVGTWMQRTAQDWIVLTQLTHNNAAAVGVVMALQFAPQLILLPVTGWAADHLDRRKLLMATQGAMGMLGLGLGILTVTGVVQLWHVYLFALLLGVVAAFDAPARQTFVSDLVAGPNLSNAVALNSASFNAARLLGPAVAGLLTAAVGAGWVFLINAATFGAVLLSLAMLRRDQLYRTERAKRSRGSLVDGFRYVRRRPDILVILIMVFLIGTFGLNFPIFISTMSVTVFHQGAGEYGILSSIMAVGSVVGALLSARRDRPRVSLLFAGAALFGLGCAVAAVMPTYWLFAAALIVIGVSSQTLMTTANGTVQMTTDPVLRGRVMAIYMAIFMGGTPIGAPIVGWVADAFGPRWAMGVGAASGFAAALVGVIYLVKYRGLRVRFTGLRPRVVLAPREVVREELQEVEATATRTS</sequence>